<proteinExistence type="predicted"/>
<gene>
    <name evidence="1" type="ORF">PMYSY11_0295</name>
</gene>
<evidence type="ECO:0000313" key="1">
    <source>
        <dbReference type="EMBL" id="VEV95342.1"/>
    </source>
</evidence>
<organism evidence="1">
    <name type="scientific">Pseudomonas marincola</name>
    <dbReference type="NCBI Taxonomy" id="437900"/>
    <lineage>
        <taxon>Bacteria</taxon>
        <taxon>Pseudomonadati</taxon>
        <taxon>Pseudomonadota</taxon>
        <taxon>Gammaproteobacteria</taxon>
        <taxon>Pseudomonadales</taxon>
        <taxon>Pseudomonadaceae</taxon>
        <taxon>Pseudomonas</taxon>
    </lineage>
</organism>
<protein>
    <submittedName>
        <fullName evidence="1">Uncharacterized protein</fullName>
    </submittedName>
</protein>
<reference evidence="1" key="1">
    <citation type="submission" date="2019-02" db="EMBL/GenBank/DDBJ databases">
        <authorList>
            <consortium name="Genoscope - CEA"/>
            <person name="William W."/>
        </authorList>
    </citation>
    <scope>NUCLEOTIDE SEQUENCE [LARGE SCALE GENOMIC DNA]</scope>
    <source>
        <strain evidence="1">YSy11</strain>
    </source>
</reference>
<dbReference type="EMBL" id="LR215729">
    <property type="protein sequence ID" value="VEV95342.1"/>
    <property type="molecule type" value="Genomic_DNA"/>
</dbReference>
<sequence>MLTEIGFPTVWMWGAGAQGTFARRESQYVIASLRWSVVRRGAYVLQIHAYCVVGIVYEWLRHLRPGLLLRRRLLF</sequence>
<name>A0A653DY07_9PSED</name>
<accession>A0A653DY07</accession>
<dbReference type="AlphaFoldDB" id="A0A653DY07"/>